<accession>L0AY38</accession>
<dbReference type="Proteomes" id="UP000031512">
    <property type="component" value="Chromosome 1"/>
</dbReference>
<keyword evidence="2" id="KW-1185">Reference proteome</keyword>
<dbReference type="GeneID" id="15803654"/>
<gene>
    <name evidence="1" type="ORF">BEWA_030310</name>
</gene>
<protein>
    <submittedName>
        <fullName evidence="1">Uncharacterized protein</fullName>
    </submittedName>
</protein>
<reference evidence="1 2" key="1">
    <citation type="journal article" date="2012" name="BMC Genomics">
        <title>Comparative genomic analysis and phylogenetic position of Theileria equi.</title>
        <authorList>
            <person name="Kappmeyer L.S."/>
            <person name="Thiagarajan M."/>
            <person name="Herndon D.R."/>
            <person name="Ramsay J.D."/>
            <person name="Caler E."/>
            <person name="Djikeng A."/>
            <person name="Gillespie J.J."/>
            <person name="Lau A.O."/>
            <person name="Roalson E.H."/>
            <person name="Silva J.C."/>
            <person name="Silva M.G."/>
            <person name="Suarez C.E."/>
            <person name="Ueti M.W."/>
            <person name="Nene V.M."/>
            <person name="Mealey R.H."/>
            <person name="Knowles D.P."/>
            <person name="Brayton K.A."/>
        </authorList>
    </citation>
    <scope>NUCLEOTIDE SEQUENCE [LARGE SCALE GENOMIC DNA]</scope>
    <source>
        <strain evidence="1 2">WA</strain>
    </source>
</reference>
<evidence type="ECO:0000313" key="1">
    <source>
        <dbReference type="EMBL" id="AFZ80178.1"/>
    </source>
</evidence>
<dbReference type="VEuPathDB" id="PiroplasmaDB:BEWA_030310"/>
<dbReference type="eggNOG" id="ENOG502SEFS">
    <property type="taxonomic scope" value="Eukaryota"/>
</dbReference>
<dbReference type="OrthoDB" id="429145at2759"/>
<dbReference type="EMBL" id="CP001669">
    <property type="protein sequence ID" value="AFZ80178.1"/>
    <property type="molecule type" value="Genomic_DNA"/>
</dbReference>
<organism evidence="1 2">
    <name type="scientific">Theileria equi strain WA</name>
    <dbReference type="NCBI Taxonomy" id="1537102"/>
    <lineage>
        <taxon>Eukaryota</taxon>
        <taxon>Sar</taxon>
        <taxon>Alveolata</taxon>
        <taxon>Apicomplexa</taxon>
        <taxon>Aconoidasida</taxon>
        <taxon>Piroplasmida</taxon>
        <taxon>Theileriidae</taxon>
        <taxon>Theileria</taxon>
    </lineage>
</organism>
<dbReference type="RefSeq" id="XP_004829844.1">
    <property type="nucleotide sequence ID" value="XM_004829787.1"/>
</dbReference>
<dbReference type="AlphaFoldDB" id="L0AY38"/>
<proteinExistence type="predicted"/>
<dbReference type="KEGG" id="beq:BEWA_030310"/>
<sequence length="110" mass="12615">MGFFSSMGYALLAPIRALRYKTATPTMKERVIKGGILCRKLWVVFPPIMLYQYIRGTDREMLTTELFYTNSQSEDAEAFYNPAKPRAYRNWKVQHDLALLSAAANQNAKS</sequence>
<evidence type="ECO:0000313" key="2">
    <source>
        <dbReference type="Proteomes" id="UP000031512"/>
    </source>
</evidence>
<name>L0AY38_THEEQ</name>